<dbReference type="InterPro" id="IPR037523">
    <property type="entry name" value="VOC_core"/>
</dbReference>
<feature type="domain" description="VOC" evidence="1">
    <location>
        <begin position="5"/>
        <end position="131"/>
    </location>
</feature>
<dbReference type="RefSeq" id="WP_163895281.1">
    <property type="nucleotide sequence ID" value="NZ_JAAFYS010000003.1"/>
</dbReference>
<proteinExistence type="predicted"/>
<dbReference type="EMBL" id="JAAGAB010000003">
    <property type="protein sequence ID" value="NDV02399.1"/>
    <property type="molecule type" value="Genomic_DNA"/>
</dbReference>
<dbReference type="InterPro" id="IPR052537">
    <property type="entry name" value="Extradiol_RC_dioxygenase"/>
</dbReference>
<reference evidence="2 3" key="1">
    <citation type="submission" date="2020-02" db="EMBL/GenBank/DDBJ databases">
        <title>Pseudoroseicyclus tamarix, sp. nov., isolated from offshore sediment of a Tamarix chinensis forest.</title>
        <authorList>
            <person name="Gai Y."/>
        </authorList>
    </citation>
    <scope>NUCLEOTIDE SEQUENCE [LARGE SCALE GENOMIC DNA]</scope>
    <source>
        <strain evidence="2 3">CLL3-39</strain>
    </source>
</reference>
<dbReference type="AlphaFoldDB" id="A0A6B2K0C8"/>
<dbReference type="PANTHER" id="PTHR36110:SF2">
    <property type="entry name" value="RING-CLEAVING DIOXYGENASE MHQE-RELATED"/>
    <property type="match status" value="1"/>
</dbReference>
<sequence>MKVNGYHHLTMSTDGAQEDFDFFTKDLGLYSVKRTVLFDGVLPVYHLYYGSKNGDESTIITTFPFRKPGVYGRRGTNQSKFVQQAIPVGASDFWVNRLGERGHKAVKTNRFGIDRVEFSHPSGIEMQLVENPEDPRDPIVNEEMGIGKEHAIKGIYGGVIAVTDRNAMDDFMTIALPLTKMADDENGMAYKVPTNNGMSSVVEVTEIKDQPQGTWTLSGGTIHHFALNTGDEDSQLKLRAHIEGLGFTDISEQKDRNYFKSCYVRSPGGALFELAWTTAEGWAKDEPADAIGQTLVFPPWFEDRREELMEGLEPAAFQDA</sequence>
<organism evidence="2 3">
    <name type="scientific">Pseudoroseicyclus tamaricis</name>
    <dbReference type="NCBI Taxonomy" id="2705421"/>
    <lineage>
        <taxon>Bacteria</taxon>
        <taxon>Pseudomonadati</taxon>
        <taxon>Pseudomonadota</taxon>
        <taxon>Alphaproteobacteria</taxon>
        <taxon>Rhodobacterales</taxon>
        <taxon>Paracoccaceae</taxon>
        <taxon>Pseudoroseicyclus</taxon>
    </lineage>
</organism>
<evidence type="ECO:0000313" key="2">
    <source>
        <dbReference type="EMBL" id="NDV02399.1"/>
    </source>
</evidence>
<protein>
    <submittedName>
        <fullName evidence="2">Glyoxalase</fullName>
    </submittedName>
</protein>
<dbReference type="InterPro" id="IPR029068">
    <property type="entry name" value="Glyas_Bleomycin-R_OHBP_Dase"/>
</dbReference>
<dbReference type="SUPFAM" id="SSF54593">
    <property type="entry name" value="Glyoxalase/Bleomycin resistance protein/Dihydroxybiphenyl dioxygenase"/>
    <property type="match status" value="1"/>
</dbReference>
<gene>
    <name evidence="2" type="ORF">GZA08_15620</name>
</gene>
<accession>A0A6B2K0C8</accession>
<evidence type="ECO:0000313" key="3">
    <source>
        <dbReference type="Proteomes" id="UP000474757"/>
    </source>
</evidence>
<dbReference type="Proteomes" id="UP000474757">
    <property type="component" value="Unassembled WGS sequence"/>
</dbReference>
<evidence type="ECO:0000259" key="1">
    <source>
        <dbReference type="PROSITE" id="PS51819"/>
    </source>
</evidence>
<feature type="domain" description="VOC" evidence="1">
    <location>
        <begin position="154"/>
        <end position="277"/>
    </location>
</feature>
<comment type="caution">
    <text evidence="2">The sequence shown here is derived from an EMBL/GenBank/DDBJ whole genome shotgun (WGS) entry which is preliminary data.</text>
</comment>
<dbReference type="PANTHER" id="PTHR36110">
    <property type="entry name" value="RING-CLEAVING DIOXYGENASE MHQE-RELATED"/>
    <property type="match status" value="1"/>
</dbReference>
<dbReference type="PROSITE" id="PS51819">
    <property type="entry name" value="VOC"/>
    <property type="match status" value="2"/>
</dbReference>
<keyword evidence="3" id="KW-1185">Reference proteome</keyword>
<name>A0A6B2K0C8_9RHOB</name>
<dbReference type="Gene3D" id="3.10.180.10">
    <property type="entry name" value="2,3-Dihydroxybiphenyl 1,2-Dioxygenase, domain 1"/>
    <property type="match status" value="2"/>
</dbReference>